<evidence type="ECO:0000259" key="3">
    <source>
        <dbReference type="PROSITE" id="PS50263"/>
    </source>
</evidence>
<comment type="caution">
    <text evidence="4">The sequence shown here is derived from an EMBL/GenBank/DDBJ whole genome shotgun (WGS) entry which is preliminary data.</text>
</comment>
<gene>
    <name evidence="4" type="ORF">TsFJ059_008156</name>
</gene>
<comment type="similarity">
    <text evidence="1">Belongs to the carbon-nitrogen hydrolase superfamily. Nitrilase family.</text>
</comment>
<dbReference type="PANTHER" id="PTHR46044:SF12">
    <property type="entry name" value="HYDROLASE"/>
    <property type="match status" value="1"/>
</dbReference>
<dbReference type="Gene3D" id="3.60.110.10">
    <property type="entry name" value="Carbon-nitrogen hydrolase"/>
    <property type="match status" value="1"/>
</dbReference>
<keyword evidence="5" id="KW-1185">Reference proteome</keyword>
<organism evidence="4 5">
    <name type="scientific">Trichoderma semiorbis</name>
    <dbReference type="NCBI Taxonomy" id="1491008"/>
    <lineage>
        <taxon>Eukaryota</taxon>
        <taxon>Fungi</taxon>
        <taxon>Dikarya</taxon>
        <taxon>Ascomycota</taxon>
        <taxon>Pezizomycotina</taxon>
        <taxon>Sordariomycetes</taxon>
        <taxon>Hypocreomycetidae</taxon>
        <taxon>Hypocreales</taxon>
        <taxon>Hypocreaceae</taxon>
        <taxon>Trichoderma</taxon>
    </lineage>
</organism>
<evidence type="ECO:0000313" key="5">
    <source>
        <dbReference type="Proteomes" id="UP000826573"/>
    </source>
</evidence>
<evidence type="ECO:0000256" key="2">
    <source>
        <dbReference type="SAM" id="MobiDB-lite"/>
    </source>
</evidence>
<dbReference type="GO" id="GO:0003824">
    <property type="term" value="F:catalytic activity"/>
    <property type="evidence" value="ECO:0007669"/>
    <property type="project" value="InterPro"/>
</dbReference>
<dbReference type="EMBL" id="JAIMJC010000006">
    <property type="protein sequence ID" value="KAH0523105.1"/>
    <property type="molecule type" value="Genomic_DNA"/>
</dbReference>
<dbReference type="InterPro" id="IPR044149">
    <property type="entry name" value="Nitrilases_CHs"/>
</dbReference>
<dbReference type="PANTHER" id="PTHR46044">
    <property type="entry name" value="NITRILASE"/>
    <property type="match status" value="1"/>
</dbReference>
<feature type="compositionally biased region" description="Basic and acidic residues" evidence="2">
    <location>
        <begin position="322"/>
        <end position="338"/>
    </location>
</feature>
<accession>A0A9P8H9Q5</accession>
<evidence type="ECO:0000256" key="1">
    <source>
        <dbReference type="ARBA" id="ARBA00008129"/>
    </source>
</evidence>
<proteinExistence type="inferred from homology"/>
<dbReference type="Pfam" id="PF00795">
    <property type="entry name" value="CN_hydrolase"/>
    <property type="match status" value="1"/>
</dbReference>
<dbReference type="PROSITE" id="PS50263">
    <property type="entry name" value="CN_HYDROLASE"/>
    <property type="match status" value="1"/>
</dbReference>
<dbReference type="InterPro" id="IPR036526">
    <property type="entry name" value="C-N_Hydrolase_sf"/>
</dbReference>
<sequence>MAIRVGTASPNTQATTPLTLAHLHDIVSRAAAQRIDILVLPEAFIGGYPRGTSFGCVVGSRTAEGRESFAQYFDKAIDLGDTVGDGSAGAGVKWVRRELPGYELGGSGRGDGSREELERIARDTGVFFVTGCIEKAGGSLYCAAVYVCPKEGIIGKRRKVMPTGTERLMWAQGHPSTLRAVTTFIRGQRINLAAAICWENYMPLLRQSLYAQNINLYLAPTADGREGWLSLMRTIGIEGRCFVVSSNMCVRGEPDSADAGDRDVVPVTGGSRRSGGRKSSSAVVADDGFEFAVPPPKVRHGRRKSVFDEDGNEIVLSCPADNGEKQGEEQSRKSDEQQRMQQLQNYQLPKVQEDEPAQQQTQTTQPAAAPKAPHFLSRGGSSIVSPFGDVLAGPQWEDEDGIIFADIDLRDCIRGRLDLDAAGSYSRNDAFKLTVDGLDLDPLPY</sequence>
<dbReference type="SUPFAM" id="SSF56317">
    <property type="entry name" value="Carbon-nitrogen hydrolase"/>
    <property type="match status" value="2"/>
</dbReference>
<feature type="domain" description="CN hydrolase" evidence="3">
    <location>
        <begin position="3"/>
        <end position="409"/>
    </location>
</feature>
<dbReference type="Proteomes" id="UP000826573">
    <property type="component" value="Unassembled WGS sequence"/>
</dbReference>
<dbReference type="AlphaFoldDB" id="A0A9P8H9Q5"/>
<feature type="region of interest" description="Disordered" evidence="2">
    <location>
        <begin position="315"/>
        <end position="379"/>
    </location>
</feature>
<feature type="region of interest" description="Disordered" evidence="2">
    <location>
        <begin position="252"/>
        <end position="281"/>
    </location>
</feature>
<dbReference type="InterPro" id="IPR003010">
    <property type="entry name" value="C-N_Hydrolase"/>
</dbReference>
<feature type="compositionally biased region" description="Low complexity" evidence="2">
    <location>
        <begin position="357"/>
        <end position="373"/>
    </location>
</feature>
<name>A0A9P8H9Q5_9HYPO</name>
<protein>
    <recommendedName>
        <fullName evidence="3">CN hydrolase domain-containing protein</fullName>
    </recommendedName>
</protein>
<reference evidence="4 5" key="1">
    <citation type="submission" date="2021-08" db="EMBL/GenBank/DDBJ databases">
        <title>The highly contiguous genome resource for Trichoderma semiorbis FJ059, a fungal antagonistic to plant pathogens.</title>
        <authorList>
            <person name="Liu T."/>
        </authorList>
    </citation>
    <scope>NUCLEOTIDE SEQUENCE [LARGE SCALE GENOMIC DNA]</scope>
    <source>
        <strain evidence="4 5">FJ059</strain>
    </source>
</reference>
<evidence type="ECO:0000313" key="4">
    <source>
        <dbReference type="EMBL" id="KAH0523105.1"/>
    </source>
</evidence>